<proteinExistence type="predicted"/>
<dbReference type="PANTHER" id="PTHR33444:SF2">
    <property type="entry name" value="MARVEL DOMAIN-CONTAINING PROTEIN"/>
    <property type="match status" value="1"/>
</dbReference>
<dbReference type="OrthoDB" id="6157510at2759"/>
<name>A0A7R9KXM1_9ACAR</name>
<evidence type="ECO:0000313" key="3">
    <source>
        <dbReference type="EMBL" id="CAD7631301.1"/>
    </source>
</evidence>
<dbReference type="AlphaFoldDB" id="A0A7R9KXM1"/>
<gene>
    <name evidence="3" type="ORF">OSB1V03_LOCUS11710</name>
</gene>
<dbReference type="EMBL" id="OC863832">
    <property type="protein sequence ID" value="CAD7631301.1"/>
    <property type="molecule type" value="Genomic_DNA"/>
</dbReference>
<evidence type="ECO:0000313" key="4">
    <source>
        <dbReference type="Proteomes" id="UP000759131"/>
    </source>
</evidence>
<dbReference type="EMBL" id="CAJPIZ010009257">
    <property type="protein sequence ID" value="CAG2111731.1"/>
    <property type="molecule type" value="Genomic_DNA"/>
</dbReference>
<keyword evidence="2" id="KW-0472">Membrane</keyword>
<reference evidence="3" key="1">
    <citation type="submission" date="2020-11" db="EMBL/GenBank/DDBJ databases">
        <authorList>
            <person name="Tran Van P."/>
        </authorList>
    </citation>
    <scope>NUCLEOTIDE SEQUENCE</scope>
</reference>
<dbReference type="Proteomes" id="UP000759131">
    <property type="component" value="Unassembled WGS sequence"/>
</dbReference>
<sequence>MNDGNNTGTVGTLIPTPNTTATAITTGSVASAGDHQRCEDTTNLCQFEHRQPVESLVTIVSRTQIPPLQQQQQQPPQQLQQPSTGGHPVMGAPPPAYSTIPGTVPLYMSRTAGPPPSYDDVINPEAPPPSYHSLFGQVREARKSASGLWDFVRKLILLLIGTLGCTMIIGFTLVIPLSMIIIGTIYMNECRVENIPEFLFIGGIVWIFKNMMNVWAQCRRQAAATAGGPHGQNGVDEMELRYRKHESLLNCFLFGWFVAGCVVIYRAYIPDFEDRTSVRYCNRTVYMFAFWLITSTFIGFALLMTCLCGLTMSAVFANANTANADEELPVTTPADTIAAITRGDRRQVVDGHNP</sequence>
<dbReference type="PANTHER" id="PTHR33444">
    <property type="entry name" value="SI:DKEY-19B23.12-RELATED"/>
    <property type="match status" value="1"/>
</dbReference>
<feature type="transmembrane region" description="Helical" evidence="2">
    <location>
        <begin position="198"/>
        <end position="216"/>
    </location>
</feature>
<evidence type="ECO:0000256" key="1">
    <source>
        <dbReference type="SAM" id="MobiDB-lite"/>
    </source>
</evidence>
<evidence type="ECO:0000256" key="2">
    <source>
        <dbReference type="SAM" id="Phobius"/>
    </source>
</evidence>
<feature type="compositionally biased region" description="Low complexity" evidence="1">
    <location>
        <begin position="67"/>
        <end position="82"/>
    </location>
</feature>
<feature type="transmembrane region" description="Helical" evidence="2">
    <location>
        <begin position="248"/>
        <end position="268"/>
    </location>
</feature>
<feature type="transmembrane region" description="Helical" evidence="2">
    <location>
        <begin position="155"/>
        <end position="186"/>
    </location>
</feature>
<dbReference type="InterPro" id="IPR040350">
    <property type="entry name" value="TMEM272"/>
</dbReference>
<organism evidence="3">
    <name type="scientific">Medioppia subpectinata</name>
    <dbReference type="NCBI Taxonomy" id="1979941"/>
    <lineage>
        <taxon>Eukaryota</taxon>
        <taxon>Metazoa</taxon>
        <taxon>Ecdysozoa</taxon>
        <taxon>Arthropoda</taxon>
        <taxon>Chelicerata</taxon>
        <taxon>Arachnida</taxon>
        <taxon>Acari</taxon>
        <taxon>Acariformes</taxon>
        <taxon>Sarcoptiformes</taxon>
        <taxon>Oribatida</taxon>
        <taxon>Brachypylina</taxon>
        <taxon>Oppioidea</taxon>
        <taxon>Oppiidae</taxon>
        <taxon>Medioppia</taxon>
    </lineage>
</organism>
<keyword evidence="4" id="KW-1185">Reference proteome</keyword>
<keyword evidence="2" id="KW-0812">Transmembrane</keyword>
<keyword evidence="2" id="KW-1133">Transmembrane helix</keyword>
<feature type="region of interest" description="Disordered" evidence="1">
    <location>
        <begin position="67"/>
        <end position="95"/>
    </location>
</feature>
<accession>A0A7R9KXM1</accession>
<feature type="transmembrane region" description="Helical" evidence="2">
    <location>
        <begin position="288"/>
        <end position="310"/>
    </location>
</feature>
<protein>
    <submittedName>
        <fullName evidence="3">Uncharacterized protein</fullName>
    </submittedName>
</protein>